<keyword evidence="1" id="KW-1133">Transmembrane helix</keyword>
<keyword evidence="1" id="KW-0812">Transmembrane</keyword>
<evidence type="ECO:0000313" key="3">
    <source>
        <dbReference type="Proteomes" id="UP001062165"/>
    </source>
</evidence>
<dbReference type="EMBL" id="CP106735">
    <property type="protein sequence ID" value="UXX78532.1"/>
    <property type="molecule type" value="Genomic_DNA"/>
</dbReference>
<feature type="transmembrane region" description="Helical" evidence="1">
    <location>
        <begin position="52"/>
        <end position="70"/>
    </location>
</feature>
<evidence type="ECO:0000256" key="1">
    <source>
        <dbReference type="SAM" id="Phobius"/>
    </source>
</evidence>
<protein>
    <submittedName>
        <fullName evidence="2">Uncharacterized protein</fullName>
    </submittedName>
</protein>
<evidence type="ECO:0000313" key="2">
    <source>
        <dbReference type="EMBL" id="UXX78532.1"/>
    </source>
</evidence>
<name>A0ABY6CX92_9BACT</name>
<proteinExistence type="predicted"/>
<sequence>MKNRKIDIESLKKQNIHQIPDGYFDQLPLKVQSRIEHERIAAPSLSVFSQPLTWPIAAAIVLFVAGWFYLSPSPQDFTADQLLTNVQSEDMIAYLYEETLGTYDILTLLDESTILDELSPIDQDLIDPSISAEDLEKIYSELDYSTEIM</sequence>
<organism evidence="2 3">
    <name type="scientific">Reichenbachiella carrageenanivorans</name>
    <dbReference type="NCBI Taxonomy" id="2979869"/>
    <lineage>
        <taxon>Bacteria</taxon>
        <taxon>Pseudomonadati</taxon>
        <taxon>Bacteroidota</taxon>
        <taxon>Cytophagia</taxon>
        <taxon>Cytophagales</taxon>
        <taxon>Reichenbachiellaceae</taxon>
        <taxon>Reichenbachiella</taxon>
    </lineage>
</organism>
<dbReference type="Proteomes" id="UP001062165">
    <property type="component" value="Chromosome"/>
</dbReference>
<reference evidence="2" key="1">
    <citation type="submission" date="2022-10" db="EMBL/GenBank/DDBJ databases">
        <title>Comparative genomics and taxonomic characterization of three novel marine species of genus Reichenbachiella exhibiting antioxidant and polysaccharide degradation activities.</title>
        <authorList>
            <person name="Muhammad N."/>
            <person name="Lee Y.-J."/>
            <person name="Ko J."/>
            <person name="Kim S.-G."/>
        </authorList>
    </citation>
    <scope>NUCLEOTIDE SEQUENCE</scope>
    <source>
        <strain evidence="2">Wsw4-B4</strain>
    </source>
</reference>
<accession>A0ABY6CX92</accession>
<keyword evidence="1" id="KW-0472">Membrane</keyword>
<dbReference type="RefSeq" id="WP_263050277.1">
    <property type="nucleotide sequence ID" value="NZ_CP106735.1"/>
</dbReference>
<gene>
    <name evidence="2" type="ORF">N7E81_14315</name>
</gene>
<keyword evidence="3" id="KW-1185">Reference proteome</keyword>